<reference evidence="1 2" key="1">
    <citation type="submission" date="2018-07" db="EMBL/GenBank/DDBJ databases">
        <title>Complete genome sequence of Flavobacterium arcticum type strain SM1502T.</title>
        <authorList>
            <person name="Li Y."/>
            <person name="Li D.-D."/>
        </authorList>
    </citation>
    <scope>NUCLEOTIDE SEQUENCE [LARGE SCALE GENOMIC DNA]</scope>
    <source>
        <strain evidence="1 2">SM1502</strain>
    </source>
</reference>
<organism evidence="1 2">
    <name type="scientific">Flavobacterium arcticum</name>
    <dbReference type="NCBI Taxonomy" id="1784713"/>
    <lineage>
        <taxon>Bacteria</taxon>
        <taxon>Pseudomonadati</taxon>
        <taxon>Bacteroidota</taxon>
        <taxon>Flavobacteriia</taxon>
        <taxon>Flavobacteriales</taxon>
        <taxon>Flavobacteriaceae</taxon>
        <taxon>Flavobacterium</taxon>
    </lineage>
</organism>
<proteinExistence type="predicted"/>
<gene>
    <name evidence="1" type="ORF">DVK85_10440</name>
</gene>
<evidence type="ECO:0008006" key="3">
    <source>
        <dbReference type="Google" id="ProtNLM"/>
    </source>
</evidence>
<name>A0A345HDG9_9FLAO</name>
<accession>A0A345HDG9</accession>
<evidence type="ECO:0000313" key="1">
    <source>
        <dbReference type="EMBL" id="AXG74629.1"/>
    </source>
</evidence>
<dbReference type="EMBL" id="CP031188">
    <property type="protein sequence ID" value="AXG74629.1"/>
    <property type="molecule type" value="Genomic_DNA"/>
</dbReference>
<dbReference type="AlphaFoldDB" id="A0A345HDG9"/>
<sequence>MLHEKIYLTYFFAYICISNSYAQNRTEADAKTISAYLPGQWKIVKSDNRRIYFERTTDIFSVGRYYIISRDGILITKTVEPNYPRRCGNDYRVKKPSFSGYWHIDEDTIFTTRSKSNSRPTHYYIIEVSHKHLVLEIEKLPYKNYSTIR</sequence>
<protein>
    <recommendedName>
        <fullName evidence="3">Lipocalin-like domain-containing protein</fullName>
    </recommendedName>
</protein>
<dbReference type="RefSeq" id="WP_114678387.1">
    <property type="nucleotide sequence ID" value="NZ_CP031188.1"/>
</dbReference>
<keyword evidence="2" id="KW-1185">Reference proteome</keyword>
<dbReference type="Proteomes" id="UP000253951">
    <property type="component" value="Chromosome"/>
</dbReference>
<evidence type="ECO:0000313" key="2">
    <source>
        <dbReference type="Proteomes" id="UP000253951"/>
    </source>
</evidence>
<dbReference type="KEGG" id="fat:DVK85_10440"/>